<dbReference type="EMBL" id="VSRR010149066">
    <property type="protein sequence ID" value="MPD06039.1"/>
    <property type="molecule type" value="Genomic_DNA"/>
</dbReference>
<organism evidence="3 4">
    <name type="scientific">Portunus trituberculatus</name>
    <name type="common">Swimming crab</name>
    <name type="synonym">Neptunus trituberculatus</name>
    <dbReference type="NCBI Taxonomy" id="210409"/>
    <lineage>
        <taxon>Eukaryota</taxon>
        <taxon>Metazoa</taxon>
        <taxon>Ecdysozoa</taxon>
        <taxon>Arthropoda</taxon>
        <taxon>Crustacea</taxon>
        <taxon>Multicrustacea</taxon>
        <taxon>Malacostraca</taxon>
        <taxon>Eumalacostraca</taxon>
        <taxon>Eucarida</taxon>
        <taxon>Decapoda</taxon>
        <taxon>Pleocyemata</taxon>
        <taxon>Brachyura</taxon>
        <taxon>Eubrachyura</taxon>
        <taxon>Portunoidea</taxon>
        <taxon>Portunidae</taxon>
        <taxon>Portuninae</taxon>
        <taxon>Portunus</taxon>
    </lineage>
</organism>
<comment type="caution">
    <text evidence="3">The sequence shown here is derived from an EMBL/GenBank/DDBJ whole genome shotgun (WGS) entry which is preliminary data.</text>
</comment>
<evidence type="ECO:0000313" key="4">
    <source>
        <dbReference type="Proteomes" id="UP000324222"/>
    </source>
</evidence>
<dbReference type="GO" id="GO:0051015">
    <property type="term" value="F:actin filament binding"/>
    <property type="evidence" value="ECO:0007669"/>
    <property type="project" value="InterPro"/>
</dbReference>
<dbReference type="Gene3D" id="2.60.40.10">
    <property type="entry name" value="Immunoglobulins"/>
    <property type="match status" value="1"/>
</dbReference>
<keyword evidence="1" id="KW-0677">Repeat</keyword>
<dbReference type="InterPro" id="IPR014756">
    <property type="entry name" value="Ig_E-set"/>
</dbReference>
<dbReference type="SUPFAM" id="SSF81296">
    <property type="entry name" value="E set domains"/>
    <property type="match status" value="1"/>
</dbReference>
<evidence type="ECO:0000256" key="2">
    <source>
        <dbReference type="PROSITE-ProRule" id="PRU00087"/>
    </source>
</evidence>
<gene>
    <name evidence="3" type="primary">cher_6</name>
    <name evidence="3" type="ORF">E2C01_101818</name>
</gene>
<sequence length="99" mass="10838">MYFPPPPPPPPLLLLQFVAPSGAEEDCFTDLLDGDLYSVRFVPKEMGIHYVHIKFNGIHIPGSPFRLRIGKDEADPAAVSVAGKGLESCVSGEWFGEVR</sequence>
<name>A0A5B7KL99_PORTR</name>
<evidence type="ECO:0000256" key="1">
    <source>
        <dbReference type="ARBA" id="ARBA00022737"/>
    </source>
</evidence>
<dbReference type="PANTHER" id="PTHR38537:SF8">
    <property type="entry name" value="FILAMIN-A"/>
    <property type="match status" value="1"/>
</dbReference>
<evidence type="ECO:0000313" key="3">
    <source>
        <dbReference type="EMBL" id="MPD06039.1"/>
    </source>
</evidence>
<keyword evidence="4" id="KW-1185">Reference proteome</keyword>
<protein>
    <submittedName>
        <fullName evidence="3">Filamin-A</fullName>
    </submittedName>
</protein>
<accession>A0A5B7KL99</accession>
<proteinExistence type="predicted"/>
<dbReference type="GO" id="GO:0030036">
    <property type="term" value="P:actin cytoskeleton organization"/>
    <property type="evidence" value="ECO:0007669"/>
    <property type="project" value="InterPro"/>
</dbReference>
<dbReference type="InterPro" id="IPR044801">
    <property type="entry name" value="Filamin"/>
</dbReference>
<dbReference type="InterPro" id="IPR017868">
    <property type="entry name" value="Filamin/ABP280_repeat-like"/>
</dbReference>
<dbReference type="InterPro" id="IPR013783">
    <property type="entry name" value="Ig-like_fold"/>
</dbReference>
<dbReference type="AlphaFoldDB" id="A0A5B7KL99"/>
<dbReference type="Pfam" id="PF00630">
    <property type="entry name" value="Filamin"/>
    <property type="match status" value="1"/>
</dbReference>
<dbReference type="OrthoDB" id="5334309at2759"/>
<dbReference type="PROSITE" id="PS50194">
    <property type="entry name" value="FILAMIN_REPEAT"/>
    <property type="match status" value="1"/>
</dbReference>
<dbReference type="Proteomes" id="UP000324222">
    <property type="component" value="Unassembled WGS sequence"/>
</dbReference>
<feature type="repeat" description="Filamin" evidence="2">
    <location>
        <begin position="13"/>
        <end position="69"/>
    </location>
</feature>
<dbReference type="PANTHER" id="PTHR38537">
    <property type="entry name" value="JITTERBUG, ISOFORM N"/>
    <property type="match status" value="1"/>
</dbReference>
<reference evidence="3 4" key="1">
    <citation type="submission" date="2019-05" db="EMBL/GenBank/DDBJ databases">
        <title>Another draft genome of Portunus trituberculatus and its Hox gene families provides insights of decapod evolution.</title>
        <authorList>
            <person name="Jeong J.-H."/>
            <person name="Song I."/>
            <person name="Kim S."/>
            <person name="Choi T."/>
            <person name="Kim D."/>
            <person name="Ryu S."/>
            <person name="Kim W."/>
        </authorList>
    </citation>
    <scope>NUCLEOTIDE SEQUENCE [LARGE SCALE GENOMIC DNA]</scope>
    <source>
        <tissue evidence="3">Muscle</tissue>
    </source>
</reference>